<dbReference type="OrthoDB" id="5074429at2"/>
<dbReference type="AlphaFoldDB" id="A0A5J5IZP9"/>
<evidence type="ECO:0000313" key="2">
    <source>
        <dbReference type="Proteomes" id="UP000325827"/>
    </source>
</evidence>
<keyword evidence="2" id="KW-1185">Reference proteome</keyword>
<name>A0A5J5IZP9_9MICO</name>
<reference evidence="2" key="1">
    <citation type="submission" date="2019-09" db="EMBL/GenBank/DDBJ databases">
        <title>Mumia zhuanghuii sp. nov. isolated from the intestinal contents of plateau pika (Ochotona curzoniae) in the Qinghai-Tibet plateau of China.</title>
        <authorList>
            <person name="Tian Z."/>
        </authorList>
    </citation>
    <scope>NUCLEOTIDE SEQUENCE [LARGE SCALE GENOMIC DNA]</scope>
    <source>
        <strain evidence="2">JCM 30598</strain>
    </source>
</reference>
<accession>A0A5J5IZP9</accession>
<sequence length="124" mass="13514">MSTSVRAGFAAQLTTDWAGITGLVGVRVLATERNIDPPVQPTALIQQKSLGRLPEVPLSHRGYGMHITIISSHEDMDLAADELDILVPAVLDYLGTRHTHEPAVSGLYVDRLCYRIPLTLIAKD</sequence>
<gene>
    <name evidence="1" type="ORF">F6B43_18340</name>
</gene>
<evidence type="ECO:0000313" key="1">
    <source>
        <dbReference type="EMBL" id="KAA9105008.1"/>
    </source>
</evidence>
<dbReference type="EMBL" id="VYSA01000006">
    <property type="protein sequence ID" value="KAA9105008.1"/>
    <property type="molecule type" value="Genomic_DNA"/>
</dbReference>
<comment type="caution">
    <text evidence="1">The sequence shown here is derived from an EMBL/GenBank/DDBJ whole genome shotgun (WGS) entry which is preliminary data.</text>
</comment>
<protein>
    <recommendedName>
        <fullName evidence="3">DUF3168 domain-containing protein</fullName>
    </recommendedName>
</protein>
<organism evidence="1 2">
    <name type="scientific">Microbacterium rhizomatis</name>
    <dbReference type="NCBI Taxonomy" id="1631477"/>
    <lineage>
        <taxon>Bacteria</taxon>
        <taxon>Bacillati</taxon>
        <taxon>Actinomycetota</taxon>
        <taxon>Actinomycetes</taxon>
        <taxon>Micrococcales</taxon>
        <taxon>Microbacteriaceae</taxon>
        <taxon>Microbacterium</taxon>
    </lineage>
</organism>
<dbReference type="Proteomes" id="UP000325827">
    <property type="component" value="Unassembled WGS sequence"/>
</dbReference>
<proteinExistence type="predicted"/>
<dbReference type="RefSeq" id="WP_150450467.1">
    <property type="nucleotide sequence ID" value="NZ_VYSA01000006.1"/>
</dbReference>
<evidence type="ECO:0008006" key="3">
    <source>
        <dbReference type="Google" id="ProtNLM"/>
    </source>
</evidence>